<keyword evidence="2" id="KW-1185">Reference proteome</keyword>
<dbReference type="EMBL" id="JAVRRT010000003">
    <property type="protein sequence ID" value="KAK5173717.1"/>
    <property type="molecule type" value="Genomic_DNA"/>
</dbReference>
<gene>
    <name evidence="1" type="ORF">LTR77_002398</name>
</gene>
<reference evidence="1 2" key="1">
    <citation type="submission" date="2023-08" db="EMBL/GenBank/DDBJ databases">
        <title>Black Yeasts Isolated from many extreme environments.</title>
        <authorList>
            <person name="Coleine C."/>
            <person name="Stajich J.E."/>
            <person name="Selbmann L."/>
        </authorList>
    </citation>
    <scope>NUCLEOTIDE SEQUENCE [LARGE SCALE GENOMIC DNA]</scope>
    <source>
        <strain evidence="1 2">CCFEE 5935</strain>
    </source>
</reference>
<dbReference type="GeneID" id="89923745"/>
<name>A0AAV9PIS3_9PEZI</name>
<organism evidence="1 2">
    <name type="scientific">Saxophila tyrrhenica</name>
    <dbReference type="NCBI Taxonomy" id="1690608"/>
    <lineage>
        <taxon>Eukaryota</taxon>
        <taxon>Fungi</taxon>
        <taxon>Dikarya</taxon>
        <taxon>Ascomycota</taxon>
        <taxon>Pezizomycotina</taxon>
        <taxon>Dothideomycetes</taxon>
        <taxon>Dothideomycetidae</taxon>
        <taxon>Mycosphaerellales</taxon>
        <taxon>Extremaceae</taxon>
        <taxon>Saxophila</taxon>
    </lineage>
</organism>
<accession>A0AAV9PIS3</accession>
<comment type="caution">
    <text evidence="1">The sequence shown here is derived from an EMBL/GenBank/DDBJ whole genome shotgun (WGS) entry which is preliminary data.</text>
</comment>
<protein>
    <submittedName>
        <fullName evidence="1">Uncharacterized protein</fullName>
    </submittedName>
</protein>
<dbReference type="Proteomes" id="UP001337655">
    <property type="component" value="Unassembled WGS sequence"/>
</dbReference>
<evidence type="ECO:0000313" key="2">
    <source>
        <dbReference type="Proteomes" id="UP001337655"/>
    </source>
</evidence>
<dbReference type="RefSeq" id="XP_064662412.1">
    <property type="nucleotide sequence ID" value="XM_064799657.1"/>
</dbReference>
<proteinExistence type="predicted"/>
<evidence type="ECO:0000313" key="1">
    <source>
        <dbReference type="EMBL" id="KAK5173717.1"/>
    </source>
</evidence>
<dbReference type="AlphaFoldDB" id="A0AAV9PIS3"/>
<sequence length="361" mass="41617">MRELVQHATESDYRVSYPRTLQILSFLDCREDQDRINALFGIVQSSNSWFMPAYCPTPDLYVNFALAYMRHFRSFDITHFAGTTEPTHHRLGVEDVFSITWPAGDLPSWVSDWRIRHRYLPIIPAEVEPQRQESKSFAFAPPFDPSRKSLTLCGKLLRTPIRPCGIPHLDGFEPSEDPQYQLAVDPWCNRIFVNFLNMLAPYWALHYISSKTFTHWVDSVLRSGEDASGHLLRFVATLIMDGRVQSYERPDIAIPQSRVWEYFLEYAKVQSVAFTDMVDNCETMEKAAAYGYLAEHVCRYRTLFLGDDNIVGLGSPGICPGDRICFFSSLKTPFVVHPNGEHFELRRECSPLGWPHEKAYD</sequence>